<name>A0A5P9JRU9_9ALPH</name>
<gene>
    <name evidence="8" type="primary">nuclear egress lamina protein</name>
</gene>
<evidence type="ECO:0000256" key="6">
    <source>
        <dbReference type="ARBA" id="ARBA00022870"/>
    </source>
</evidence>
<keyword evidence="2" id="KW-1048">Host nucleus</keyword>
<keyword evidence="9" id="KW-1185">Reference proteome</keyword>
<reference evidence="8" key="1">
    <citation type="journal article" date="2019" name="Vet. Microbiol.">
        <title>Molecular and microscopic characterisation of a novel pathogenic herpesvirus from Indian ringneck parrots (Psittacula krameri).</title>
        <authorList>
            <person name="Sutherland M."/>
            <person name="Sarker S."/>
            <person name="Raidal S.R."/>
        </authorList>
    </citation>
    <scope>NUCLEOTIDE SEQUENCE</scope>
    <source>
        <strain evidence="8">PsHV 5</strain>
    </source>
</reference>
<dbReference type="Pfam" id="PF02718">
    <property type="entry name" value="Herpes_UL31"/>
    <property type="match status" value="1"/>
</dbReference>
<dbReference type="Proteomes" id="UP001162227">
    <property type="component" value="Segment"/>
</dbReference>
<keyword evidence="1" id="KW-0597">Phosphoprotein</keyword>
<dbReference type="HAMAP" id="MF_04023">
    <property type="entry name" value="HSV_NEC1"/>
    <property type="match status" value="1"/>
</dbReference>
<dbReference type="GO" id="GO:0008270">
    <property type="term" value="F:zinc ion binding"/>
    <property type="evidence" value="ECO:0007669"/>
    <property type="project" value="UniProtKB-KW"/>
</dbReference>
<dbReference type="GeneID" id="80541371"/>
<evidence type="ECO:0000256" key="7">
    <source>
        <dbReference type="ARBA" id="ARBA00023136"/>
    </source>
</evidence>
<dbReference type="EMBL" id="MK955929">
    <property type="protein sequence ID" value="QFU14568.1"/>
    <property type="molecule type" value="Genomic_DNA"/>
</dbReference>
<dbReference type="KEGG" id="vg:80541371"/>
<accession>A0A5P9JRU9</accession>
<keyword evidence="5" id="KW-0862">Zinc</keyword>
<evidence type="ECO:0000313" key="9">
    <source>
        <dbReference type="Proteomes" id="UP001162227"/>
    </source>
</evidence>
<sequence length="331" mass="37771">MSETCKTPLNTPATDTPSLSSLQLQRSFYLSPRRSLGRLDVKRRRRSLTWKTKPYRRPSRRPSQIERRTFFDTFFNLLTSTPSETTALMRSMVVPVAHQETVALPFEFSANFAPGDCISLSEMGYTLGMGSGCSLCSFGWTHKNPPDIASLELAFLHHLSSVVEFKELVTSLRVLAGDSDISEGIYESKRLRELIVDILNQPTLFYAYYTLKCGSSQDFKVLLKKENNGIYLMTFVFTSGQPLHIGSELLKRLVGNCPGYRWFADVLSDAFILTVRRNIKSPISEPRRVKLDPENVYRRYCDISVTEEKAHLYAHLYETFKTYSVPGEEQI</sequence>
<organism evidence="8 9">
    <name type="scientific">Psittacid alphaherpesvirus 5</name>
    <dbReference type="NCBI Taxonomy" id="2972693"/>
    <lineage>
        <taxon>Viruses</taxon>
        <taxon>Duplodnaviria</taxon>
        <taxon>Heunggongvirae</taxon>
        <taxon>Peploviricota</taxon>
        <taxon>Herviviricetes</taxon>
        <taxon>Herpesvirales</taxon>
        <taxon>Orthoherpesviridae</taxon>
        <taxon>Alphaherpesvirinae</taxon>
        <taxon>Iltovirus</taxon>
        <taxon>Iltovirus psittacidalpha5</taxon>
    </lineage>
</organism>
<evidence type="ECO:0000256" key="3">
    <source>
        <dbReference type="ARBA" id="ARBA00022723"/>
    </source>
</evidence>
<keyword evidence="3" id="KW-0479">Metal-binding</keyword>
<dbReference type="InterPro" id="IPR021152">
    <property type="entry name" value="Herpes_UL31"/>
</dbReference>
<evidence type="ECO:0000256" key="2">
    <source>
        <dbReference type="ARBA" id="ARBA00022562"/>
    </source>
</evidence>
<evidence type="ECO:0000256" key="1">
    <source>
        <dbReference type="ARBA" id="ARBA00022553"/>
    </source>
</evidence>
<reference evidence="8" key="2">
    <citation type="submission" date="2019-05" db="EMBL/GenBank/DDBJ databases">
        <authorList>
            <person name="Sutherland M."/>
            <person name="Sarker S."/>
            <person name="Raidal S.R."/>
        </authorList>
    </citation>
    <scope>NUCLEOTIDE SEQUENCE</scope>
    <source>
        <strain evidence="8">PsHV 5</strain>
    </source>
</reference>
<dbReference type="GO" id="GO:0046765">
    <property type="term" value="P:viral budding from nuclear membrane"/>
    <property type="evidence" value="ECO:0007669"/>
    <property type="project" value="InterPro"/>
</dbReference>
<keyword evidence="4" id="KW-0863">Zinc-finger</keyword>
<evidence type="ECO:0000256" key="5">
    <source>
        <dbReference type="ARBA" id="ARBA00022833"/>
    </source>
</evidence>
<dbReference type="RefSeq" id="YP_010802598.1">
    <property type="nucleotide sequence ID" value="NC_077028.1"/>
</dbReference>
<protein>
    <submittedName>
        <fullName evidence="8">Nuclear egress lamina protein</fullName>
    </submittedName>
</protein>
<evidence type="ECO:0000313" key="8">
    <source>
        <dbReference type="EMBL" id="QFU14568.1"/>
    </source>
</evidence>
<keyword evidence="7" id="KW-0472">Membrane</keyword>
<keyword evidence="6" id="KW-1043">Host membrane</keyword>
<evidence type="ECO:0000256" key="4">
    <source>
        <dbReference type="ARBA" id="ARBA00022771"/>
    </source>
</evidence>
<proteinExistence type="inferred from homology"/>